<evidence type="ECO:0000313" key="7">
    <source>
        <dbReference type="Proteomes" id="UP000647424"/>
    </source>
</evidence>
<organism evidence="6 7">
    <name type="scientific">Limnohabitans radicicola</name>
    <dbReference type="NCBI Taxonomy" id="2771427"/>
    <lineage>
        <taxon>Bacteria</taxon>
        <taxon>Pseudomonadati</taxon>
        <taxon>Pseudomonadota</taxon>
        <taxon>Betaproteobacteria</taxon>
        <taxon>Burkholderiales</taxon>
        <taxon>Comamonadaceae</taxon>
        <taxon>Limnohabitans</taxon>
    </lineage>
</organism>
<dbReference type="GO" id="GO:0003700">
    <property type="term" value="F:DNA-binding transcription factor activity"/>
    <property type="evidence" value="ECO:0007669"/>
    <property type="project" value="InterPro"/>
</dbReference>
<dbReference type="Gene3D" id="3.40.190.290">
    <property type="match status" value="1"/>
</dbReference>
<dbReference type="PRINTS" id="PR00039">
    <property type="entry name" value="HTHLYSR"/>
</dbReference>
<dbReference type="InterPro" id="IPR050950">
    <property type="entry name" value="HTH-type_LysR_regulators"/>
</dbReference>
<dbReference type="Pfam" id="PF00126">
    <property type="entry name" value="HTH_1"/>
    <property type="match status" value="1"/>
</dbReference>
<dbReference type="Proteomes" id="UP000647424">
    <property type="component" value="Unassembled WGS sequence"/>
</dbReference>
<name>A0A927ILQ4_9BURK</name>
<dbReference type="PANTHER" id="PTHR30419">
    <property type="entry name" value="HTH-TYPE TRANSCRIPTIONAL REGULATOR YBHD"/>
    <property type="match status" value="1"/>
</dbReference>
<dbReference type="InterPro" id="IPR036388">
    <property type="entry name" value="WH-like_DNA-bd_sf"/>
</dbReference>
<dbReference type="EMBL" id="JACYFT010000001">
    <property type="protein sequence ID" value="MBD8050391.1"/>
    <property type="molecule type" value="Genomic_DNA"/>
</dbReference>
<dbReference type="GO" id="GO:0005829">
    <property type="term" value="C:cytosol"/>
    <property type="evidence" value="ECO:0007669"/>
    <property type="project" value="TreeGrafter"/>
</dbReference>
<protein>
    <submittedName>
        <fullName evidence="6">LysR family transcriptional regulator</fullName>
    </submittedName>
</protein>
<evidence type="ECO:0000256" key="4">
    <source>
        <dbReference type="ARBA" id="ARBA00023163"/>
    </source>
</evidence>
<sequence>MKIDFDGLQAFVCVAELGSFVKAAQQLHLTQTALTRRIQKLEGLLDTRLLDRTTRKVELTATGREFLPQARHLVLDATRTLTRVRDKAQTGGGHFTLACVPSLTTHVLPELIRAYAQQCPGNTLRLLDASSHDVRAAVLDGQAELGIAINGEPHPELEEVALFEDPLTLLCPTPHALQDRRTVSWTDLQGIELIVVSSFMATRMFLDYQLAQRGIRLHGHYEVQHHATAINLVAAGVGCAVLPSSTFENGDRPNVVKIPLIGPVVKRRVTLLRRKQTSLSAAAEGFFQLSLRHFGKRHRQD</sequence>
<feature type="domain" description="HTH lysR-type" evidence="5">
    <location>
        <begin position="3"/>
        <end position="60"/>
    </location>
</feature>
<evidence type="ECO:0000313" key="6">
    <source>
        <dbReference type="EMBL" id="MBD8050391.1"/>
    </source>
</evidence>
<dbReference type="SUPFAM" id="SSF46785">
    <property type="entry name" value="Winged helix' DNA-binding domain"/>
    <property type="match status" value="1"/>
</dbReference>
<dbReference type="GO" id="GO:0003677">
    <property type="term" value="F:DNA binding"/>
    <property type="evidence" value="ECO:0007669"/>
    <property type="project" value="UniProtKB-KW"/>
</dbReference>
<dbReference type="InterPro" id="IPR036390">
    <property type="entry name" value="WH_DNA-bd_sf"/>
</dbReference>
<dbReference type="SUPFAM" id="SSF53850">
    <property type="entry name" value="Periplasmic binding protein-like II"/>
    <property type="match status" value="1"/>
</dbReference>
<evidence type="ECO:0000256" key="2">
    <source>
        <dbReference type="ARBA" id="ARBA00023015"/>
    </source>
</evidence>
<dbReference type="AlphaFoldDB" id="A0A927ILQ4"/>
<dbReference type="InterPro" id="IPR005119">
    <property type="entry name" value="LysR_subst-bd"/>
</dbReference>
<dbReference type="FunFam" id="1.10.10.10:FF:000001">
    <property type="entry name" value="LysR family transcriptional regulator"/>
    <property type="match status" value="1"/>
</dbReference>
<dbReference type="InterPro" id="IPR000847">
    <property type="entry name" value="LysR_HTH_N"/>
</dbReference>
<evidence type="ECO:0000259" key="5">
    <source>
        <dbReference type="PROSITE" id="PS50931"/>
    </source>
</evidence>
<keyword evidence="3" id="KW-0238">DNA-binding</keyword>
<accession>A0A927ILQ4</accession>
<comment type="caution">
    <text evidence="6">The sequence shown here is derived from an EMBL/GenBank/DDBJ whole genome shotgun (WGS) entry which is preliminary data.</text>
</comment>
<dbReference type="PANTHER" id="PTHR30419:SF30">
    <property type="entry name" value="LYSR FAMILY TRANSCRIPTIONAL REGULATOR"/>
    <property type="match status" value="1"/>
</dbReference>
<dbReference type="Pfam" id="PF03466">
    <property type="entry name" value="LysR_substrate"/>
    <property type="match status" value="1"/>
</dbReference>
<evidence type="ECO:0000256" key="1">
    <source>
        <dbReference type="ARBA" id="ARBA00009437"/>
    </source>
</evidence>
<evidence type="ECO:0000256" key="3">
    <source>
        <dbReference type="ARBA" id="ARBA00023125"/>
    </source>
</evidence>
<dbReference type="CDD" id="cd08440">
    <property type="entry name" value="PBP2_LTTR_like_4"/>
    <property type="match status" value="1"/>
</dbReference>
<dbReference type="RefSeq" id="WP_191818783.1">
    <property type="nucleotide sequence ID" value="NZ_JACYFT010000001.1"/>
</dbReference>
<reference evidence="6" key="1">
    <citation type="submission" date="2020-09" db="EMBL/GenBank/DDBJ databases">
        <title>Genome seq and assembly of Limnohabitants sp.</title>
        <authorList>
            <person name="Chhetri G."/>
        </authorList>
    </citation>
    <scope>NUCLEOTIDE SEQUENCE</scope>
    <source>
        <strain evidence="6">JUR4</strain>
    </source>
</reference>
<dbReference type="Gene3D" id="1.10.10.10">
    <property type="entry name" value="Winged helix-like DNA-binding domain superfamily/Winged helix DNA-binding domain"/>
    <property type="match status" value="1"/>
</dbReference>
<dbReference type="PROSITE" id="PS50931">
    <property type="entry name" value="HTH_LYSR"/>
    <property type="match status" value="1"/>
</dbReference>
<gene>
    <name evidence="6" type="ORF">IC609_07530</name>
</gene>
<keyword evidence="2" id="KW-0805">Transcription regulation</keyword>
<comment type="similarity">
    <text evidence="1">Belongs to the LysR transcriptional regulatory family.</text>
</comment>
<keyword evidence="7" id="KW-1185">Reference proteome</keyword>
<proteinExistence type="inferred from homology"/>
<keyword evidence="4" id="KW-0804">Transcription</keyword>